<dbReference type="PANTHER" id="PTHR15749:SF4">
    <property type="entry name" value="FANCONI-ASSOCIATED NUCLEASE 1"/>
    <property type="match status" value="1"/>
</dbReference>
<dbReference type="CDD" id="cd22326">
    <property type="entry name" value="FAN1-like"/>
    <property type="match status" value="1"/>
</dbReference>
<feature type="compositionally biased region" description="Polar residues" evidence="9">
    <location>
        <begin position="93"/>
        <end position="102"/>
    </location>
</feature>
<keyword evidence="5 8" id="KW-0378">Hydrolase</keyword>
<keyword evidence="12" id="KW-1185">Reference proteome</keyword>
<evidence type="ECO:0000259" key="10">
    <source>
        <dbReference type="SMART" id="SM00990"/>
    </source>
</evidence>
<feature type="region of interest" description="Disordered" evidence="9">
    <location>
        <begin position="180"/>
        <end position="199"/>
    </location>
</feature>
<comment type="similarity">
    <text evidence="2 8">Belongs to the FAN1 family.</text>
</comment>
<comment type="caution">
    <text evidence="11">The sequence shown here is derived from an EMBL/GenBank/DDBJ whole genome shotgun (WGS) entry which is preliminary data.</text>
</comment>
<evidence type="ECO:0000256" key="4">
    <source>
        <dbReference type="ARBA" id="ARBA00022723"/>
    </source>
</evidence>
<dbReference type="InterPro" id="IPR049132">
    <property type="entry name" value="FAN1-like_euk"/>
</dbReference>
<protein>
    <recommendedName>
        <fullName evidence="8">Fanconi-associated nuclease</fullName>
        <ecNumber evidence="8">3.1.4.1</ecNumber>
    </recommendedName>
</protein>
<evidence type="ECO:0000313" key="12">
    <source>
        <dbReference type="Proteomes" id="UP001303046"/>
    </source>
</evidence>
<feature type="region of interest" description="Disordered" evidence="9">
    <location>
        <begin position="85"/>
        <end position="109"/>
    </location>
</feature>
<evidence type="ECO:0000256" key="7">
    <source>
        <dbReference type="ARBA" id="ARBA00023211"/>
    </source>
</evidence>
<sequence>MTNRGRGGKQKTGLTPTKKSGTIMAAFERQSKKKHCPVCNQSVFLTLYRAHLDDCKLTRNDSDCEIVQVLTAEESRALRTGPPIVIESDDVNEPSTASAKNTSENEQENIIERRRSKRIITRCESVEEIEIIKVEPATQAAVDPENRPPETKKSQHPDSNLQFTSVKRRRTLRCTSPLLENRPSCSNDPETGCDASPSGGRDLVKADDIIKKIESLLDSSVYVSPQKRALLEENDGETPTVDFKRTPYIVKFTLLIMRRVLLAVKSNGERYDETFWGRDMEIMNRFIELSKPARELFMRLHLRKPWWLTADKLKERYAELSNTIDDALKELVDVGFVDSDKHLSSLEEVLRIAPLPVLKVVAKKYQLDVTKGKIELIATLKSFSATQKGLFGQMGAVAVAMVKTVKKELGSSFRINQNTSMVFKALFTLYAPTEMCSSLVIDQPSLNLSQNLLFTLLRMDQGAVRFPAPNPCPNIISIYDCKKELLAYVEAKELEIELVGFLSSNKFDDAYECAFKAREILSGCSEESRLKAASLSMPLRRFTSFAVLLRCVAHGTGVLERQKKYAIAISWQRFLLKTEELRPFCPNSRGALWDRLALNLDAHMKEREEALREIQEGMQDEVVADKDKLMLQDRAIRISNRDFLEKIVLMEPVKKEIYGTILSKELGDSRINRFVLKDADGIVGECAVEEVVRKHYIENEDFNKGVHAEGSIWHTVLGLLFYDIIFDHSVKDVWLSELQANPIDLNSRALYENRREIFDERFTWLETAAESEIEDVIRTTWDAQHLLENSEINWELFENVDDFLEFFFCCPRKGLLAILRRVITDYRNCRSGFPDLTMWNTKTRNVAVVEVKGPGDRLSTKQRLWLDYFMRHDIRAEVCHVIAKGSRELR</sequence>
<feature type="region of interest" description="Disordered" evidence="9">
    <location>
        <begin position="137"/>
        <end position="166"/>
    </location>
</feature>
<evidence type="ECO:0000256" key="2">
    <source>
        <dbReference type="ARBA" id="ARBA00005533"/>
    </source>
</evidence>
<reference evidence="11 12" key="1">
    <citation type="submission" date="2023-08" db="EMBL/GenBank/DDBJ databases">
        <title>A Necator americanus chromosomal reference genome.</title>
        <authorList>
            <person name="Ilik V."/>
            <person name="Petrzelkova K.J."/>
            <person name="Pardy F."/>
            <person name="Fuh T."/>
            <person name="Niatou-Singa F.S."/>
            <person name="Gouil Q."/>
            <person name="Baker L."/>
            <person name="Ritchie M.E."/>
            <person name="Jex A.R."/>
            <person name="Gazzola D."/>
            <person name="Li H."/>
            <person name="Toshio Fujiwara R."/>
            <person name="Zhan B."/>
            <person name="Aroian R.V."/>
            <person name="Pafco B."/>
            <person name="Schwarz E.M."/>
        </authorList>
    </citation>
    <scope>NUCLEOTIDE SEQUENCE [LARGE SCALE GENOMIC DNA]</scope>
    <source>
        <strain evidence="11 12">Aroian</strain>
        <tissue evidence="11">Whole animal</tissue>
    </source>
</reference>
<comment type="catalytic activity">
    <reaction evidence="1 8">
        <text>Hydrolytically removes 5'-nucleotides successively from the 3'-hydroxy termini of 3'-hydroxy-terminated oligonucleotides.</text>
        <dbReference type="EC" id="3.1.4.1"/>
    </reaction>
</comment>
<keyword evidence="8" id="KW-0539">Nucleus</keyword>
<dbReference type="EC" id="3.1.4.1" evidence="8"/>
<keyword evidence="8" id="KW-0227">DNA damage</keyword>
<dbReference type="InterPro" id="IPR049125">
    <property type="entry name" value="FAN1-like_WH"/>
</dbReference>
<evidence type="ECO:0000256" key="3">
    <source>
        <dbReference type="ARBA" id="ARBA00022722"/>
    </source>
</evidence>
<comment type="function">
    <text evidence="8">Nuclease required for the repair of DNA interstrand cross-links (ICL). Acts as a 5'-3' exonuclease that anchors at a cut end of DNA and cleaves DNA successively at every third nucleotide, allowing to excise an ICL from one strand through flanking incisions.</text>
</comment>
<feature type="compositionally biased region" description="Basic and acidic residues" evidence="9">
    <location>
        <begin position="144"/>
        <end position="156"/>
    </location>
</feature>
<dbReference type="Proteomes" id="UP001303046">
    <property type="component" value="Unassembled WGS sequence"/>
</dbReference>
<evidence type="ECO:0000313" key="11">
    <source>
        <dbReference type="EMBL" id="KAK6753836.1"/>
    </source>
</evidence>
<evidence type="ECO:0000256" key="1">
    <source>
        <dbReference type="ARBA" id="ARBA00000983"/>
    </source>
</evidence>
<evidence type="ECO:0000256" key="5">
    <source>
        <dbReference type="ARBA" id="ARBA00022801"/>
    </source>
</evidence>
<evidence type="ECO:0000256" key="6">
    <source>
        <dbReference type="ARBA" id="ARBA00022842"/>
    </source>
</evidence>
<dbReference type="InterPro" id="IPR049126">
    <property type="entry name" value="FAN1-like_TPR"/>
</dbReference>
<organism evidence="11 12">
    <name type="scientific">Necator americanus</name>
    <name type="common">Human hookworm</name>
    <dbReference type="NCBI Taxonomy" id="51031"/>
    <lineage>
        <taxon>Eukaryota</taxon>
        <taxon>Metazoa</taxon>
        <taxon>Ecdysozoa</taxon>
        <taxon>Nematoda</taxon>
        <taxon>Chromadorea</taxon>
        <taxon>Rhabditida</taxon>
        <taxon>Rhabditina</taxon>
        <taxon>Rhabditomorpha</taxon>
        <taxon>Strongyloidea</taxon>
        <taxon>Ancylostomatidae</taxon>
        <taxon>Bunostominae</taxon>
        <taxon>Necator</taxon>
    </lineage>
</organism>
<dbReference type="InterPro" id="IPR014883">
    <property type="entry name" value="VRR_NUC"/>
</dbReference>
<evidence type="ECO:0000256" key="9">
    <source>
        <dbReference type="SAM" id="MobiDB-lite"/>
    </source>
</evidence>
<dbReference type="Gene3D" id="3.40.1350.10">
    <property type="match status" value="1"/>
</dbReference>
<keyword evidence="8" id="KW-0234">DNA repair</keyword>
<feature type="domain" description="VRR-NUC" evidence="10">
    <location>
        <begin position="768"/>
        <end position="883"/>
    </location>
</feature>
<proteinExistence type="inferred from homology"/>
<dbReference type="Pfam" id="PF21170">
    <property type="entry name" value="FAN1_TPR"/>
    <property type="match status" value="1"/>
</dbReference>
<accession>A0ABR1DWF9</accession>
<keyword evidence="4 8" id="KW-0479">Metal-binding</keyword>
<dbReference type="EMBL" id="JAVFWL010000005">
    <property type="protein sequence ID" value="KAK6753836.1"/>
    <property type="molecule type" value="Genomic_DNA"/>
</dbReference>
<evidence type="ECO:0000256" key="8">
    <source>
        <dbReference type="RuleBase" id="RU365033"/>
    </source>
</evidence>
<dbReference type="PANTHER" id="PTHR15749">
    <property type="entry name" value="FANCONI-ASSOCIATED NUCLEASE 1"/>
    <property type="match status" value="1"/>
</dbReference>
<comment type="cofactor">
    <cofactor evidence="8">
        <name>Mg(2+)</name>
        <dbReference type="ChEBI" id="CHEBI:18420"/>
    </cofactor>
    <cofactor evidence="8">
        <name>Mn(2+)</name>
        <dbReference type="ChEBI" id="CHEBI:29035"/>
    </cofactor>
</comment>
<comment type="subcellular location">
    <subcellularLocation>
        <location evidence="8">Nucleus</location>
    </subcellularLocation>
</comment>
<dbReference type="Pfam" id="PF08774">
    <property type="entry name" value="VRR_NUC"/>
    <property type="match status" value="1"/>
</dbReference>
<dbReference type="Pfam" id="PF21315">
    <property type="entry name" value="FAN1_HTH"/>
    <property type="match status" value="1"/>
</dbReference>
<name>A0ABR1DWF9_NECAM</name>
<dbReference type="InterPro" id="IPR033315">
    <property type="entry name" value="Fan1-like"/>
</dbReference>
<keyword evidence="6 8" id="KW-0460">Magnesium</keyword>
<keyword evidence="3 8" id="KW-0540">Nuclease</keyword>
<dbReference type="SMART" id="SM00990">
    <property type="entry name" value="VRR_NUC"/>
    <property type="match status" value="1"/>
</dbReference>
<keyword evidence="7 8" id="KW-0464">Manganese</keyword>
<dbReference type="InterPro" id="IPR011856">
    <property type="entry name" value="tRNA_endonuc-like_dom_sf"/>
</dbReference>
<gene>
    <name evidence="11" type="primary">Necator_chrV.g17846</name>
    <name evidence="11" type="ORF">RB195_013056</name>
</gene>